<evidence type="ECO:0000313" key="1">
    <source>
        <dbReference type="EMBL" id="MBC5640235.1"/>
    </source>
</evidence>
<dbReference type="EMBL" id="JACOOQ010000010">
    <property type="protein sequence ID" value="MBC5640235.1"/>
    <property type="molecule type" value="Genomic_DNA"/>
</dbReference>
<proteinExistence type="predicted"/>
<comment type="caution">
    <text evidence="1">The sequence shown here is derived from an EMBL/GenBank/DDBJ whole genome shotgun (WGS) entry which is preliminary data.</text>
</comment>
<keyword evidence="2" id="KW-1185">Reference proteome</keyword>
<accession>A0A8I0AED6</accession>
<gene>
    <name evidence="1" type="ORF">H8R92_07270</name>
</gene>
<name>A0A8I0AED6_9CLOT</name>
<dbReference type="RefSeq" id="WP_186835102.1">
    <property type="nucleotide sequence ID" value="NZ_JACOOQ010000010.1"/>
</dbReference>
<sequence>MINYLKEIKENNSDCIYLKTIAAVENEIKLIRITLGIRTSNKEFVNICKRTLESVKKGDIMVINKIVHLHSELSKKQFKEVLKVIKDDIKYHSGLCAYNDEKVLEVINSSVEIVKRCYE</sequence>
<dbReference type="AlphaFoldDB" id="A0A8I0AED6"/>
<reference evidence="1" key="1">
    <citation type="submission" date="2020-08" db="EMBL/GenBank/DDBJ databases">
        <title>Genome public.</title>
        <authorList>
            <person name="Liu C."/>
            <person name="Sun Q."/>
        </authorList>
    </citation>
    <scope>NUCLEOTIDE SEQUENCE</scope>
    <source>
        <strain evidence="1">NSJ-42</strain>
    </source>
</reference>
<protein>
    <submittedName>
        <fullName evidence="1">Uncharacterized protein</fullName>
    </submittedName>
</protein>
<dbReference type="Proteomes" id="UP000662088">
    <property type="component" value="Unassembled WGS sequence"/>
</dbReference>
<organism evidence="1 2">
    <name type="scientific">Clostridium lentum</name>
    <dbReference type="NCBI Taxonomy" id="2763037"/>
    <lineage>
        <taxon>Bacteria</taxon>
        <taxon>Bacillati</taxon>
        <taxon>Bacillota</taxon>
        <taxon>Clostridia</taxon>
        <taxon>Eubacteriales</taxon>
        <taxon>Clostridiaceae</taxon>
        <taxon>Clostridium</taxon>
    </lineage>
</organism>
<evidence type="ECO:0000313" key="2">
    <source>
        <dbReference type="Proteomes" id="UP000662088"/>
    </source>
</evidence>